<dbReference type="Pfam" id="PF01485">
    <property type="entry name" value="IBR"/>
    <property type="match status" value="1"/>
</dbReference>
<dbReference type="PROSITE" id="PS51873">
    <property type="entry name" value="TRIAD"/>
    <property type="match status" value="1"/>
</dbReference>
<comment type="caution">
    <text evidence="11">The sequence shown here is derived from an EMBL/GenBank/DDBJ whole genome shotgun (WGS) entry which is preliminary data.</text>
</comment>
<gene>
    <name evidence="11" type="ORF">NPX13_g3071</name>
</gene>
<feature type="compositionally biased region" description="Polar residues" evidence="8">
    <location>
        <begin position="1402"/>
        <end position="1414"/>
    </location>
</feature>
<dbReference type="SUPFAM" id="SSF90229">
    <property type="entry name" value="CCCH zinc finger"/>
    <property type="match status" value="1"/>
</dbReference>
<dbReference type="GO" id="GO:0008270">
    <property type="term" value="F:zinc ion binding"/>
    <property type="evidence" value="ECO:0007669"/>
    <property type="project" value="UniProtKB-KW"/>
</dbReference>
<feature type="region of interest" description="Disordered" evidence="8">
    <location>
        <begin position="1458"/>
        <end position="1477"/>
    </location>
</feature>
<dbReference type="Pfam" id="PF24913">
    <property type="entry name" value="WHD_AAA_fung"/>
    <property type="match status" value="1"/>
</dbReference>
<evidence type="ECO:0000313" key="12">
    <source>
        <dbReference type="Proteomes" id="UP001148614"/>
    </source>
</evidence>
<evidence type="ECO:0000313" key="11">
    <source>
        <dbReference type="EMBL" id="KAJ3577494.1"/>
    </source>
</evidence>
<dbReference type="PANTHER" id="PTHR36168:SF4">
    <property type="entry name" value="ORC1-LIKE AAA ATPASE DOMAIN-CONTAINING PROTEIN"/>
    <property type="match status" value="1"/>
</dbReference>
<dbReference type="InterPro" id="IPR036855">
    <property type="entry name" value="Znf_CCCH_sf"/>
</dbReference>
<keyword evidence="1" id="KW-0808">Transferase</keyword>
<dbReference type="PANTHER" id="PTHR36168">
    <property type="entry name" value="CHROMOSOME 1, WHOLE GENOME SHOTGUN SEQUENCE"/>
    <property type="match status" value="1"/>
</dbReference>
<accession>A0A9W8TPQ3</accession>
<evidence type="ECO:0000256" key="2">
    <source>
        <dbReference type="ARBA" id="ARBA00022723"/>
    </source>
</evidence>
<dbReference type="Gene3D" id="3.30.40.10">
    <property type="entry name" value="Zinc/RING finger domain, C3HC4 (zinc finger)"/>
    <property type="match status" value="1"/>
</dbReference>
<dbReference type="PROSITE" id="PS50103">
    <property type="entry name" value="ZF_C3H1"/>
    <property type="match status" value="1"/>
</dbReference>
<keyword evidence="2 7" id="KW-0479">Metal-binding</keyword>
<keyword evidence="12" id="KW-1185">Reference proteome</keyword>
<sequence>MNPASLPFRPRRGQGTFHGHVADKSQDSRSQITCRFYQAGTCRNGHSCPYQHQGSGVPDLKPVGEIFVDDQPFIDLSITRSISGALVHFTDGAAISEVLFTTDLSAVQLSGLSREITQAGVLGLLRSQGLDTSLVRDVRVDHGKAISSARLEAKDPKFAESVVEKFGRLIASHRDPGITASMITIDSFTASDSSALRVDCKKVRCSRHKPTKTVWLNFGTEQIATRVRERFKKGEYKILDNMVRVGDLKRGAGLHNVRAWTVCLTDVPSDATKIDVSMSIRSQGDRPRGIELGNPSYAADPQTCASQIHSLFTAVGPLDWWEFTPDPTGKRMKANARFSREEDAKTAAKTLHDQPLPFHKTAKLTVQLVYCARFKVSNVIYDAVERQIKDNIARWKMQHLYFTVYEQSVPAKWYRVIKIEGEDSKTVAEAKKALSTILAGTKAKEGLSSFGGLSLRSNERFMEKLAQIQRETGVVILPNKAKAELRFFGPPNKYEDVQTKLSAVLKEQGRLDDHEIELDEEMFAWACFGGYKALSVALGAGCISLDVTSKPKRIIVTGTVKQYDDALAMIKGRTMRNQPSKANEQDCPACLMEAESPIQTQCGHTYCLDCFENLCLSAPTQSSAVEIRCIGDSAKCNKILSLPQLQEHLSSAAFEELLEESFASYTRLHPDVVRYCPTPDCDHVYRINSGDNGKATMETCNSCLRAVCTSCHAQHEGISCGDHQDIVSGRAEANERLKKEIGVKNCPKFSRLARLSGHRVSRARLPRNTDRAPPPNPLLTAAAADTTSNEPSSRSSRSNGWKAADEEDSGTGAGWRSAFYKLVEGSATAFGSIVVLGLAGYSYHAYYKALVLRKMENAFAVGYSSVELAALSRHVSPTIPHSNLTIADFEENDWVPRSEQAIIDSIVDGTIKGQYHLITGEKGTGKTSMLLKAMRQSGGEGTAMLEAHGDPEIFRVRLGKALDFEFHEDYIGSLFSFKGPRDTTALLDIERAFNKMEKIALKRKEQVGKPLILIITGAHLVRDDADGQDLLELIQQRAEIWAASNLVTIVFVSDDYWTLERLMWQATRLRVTTVHDVPRDTAMQALRAFRQKNYNEDVPTPILEQVFEKVGGRLSFLSRVAKSEDMIKACNAICEREKRWLLSHYWILGADLDPGGETQQDLSSAAMLLAKALVDKEKAMRKAGAYDGRLPQIPIHEAQQLMTNSAWIKEHEHNNIFTINSDGMVQADSVAMQHAMREICDREGFDEHLKATLDRLDEIESLQRTREITLKDLQESGEYHAKMINTIGAKIFETIKWVNPKAYIIRLVQVHIWPSAYAYITTDSFWSVLTEDPVLQDYNRASKVYWDARLRNQSFEHPDKGTTEQTTRLELPESDANGIGEDILSVPSIIDAVDSAGGPTNGSGSHAQPEVNSANGPTEITVALGWLRTFFIDVLLGPLIYTWHIWLERLLPSRRSARQRDSAYQASKEKETDGDDVREEQIIQKWLRQGKIRRPSLSWRNTFAKWAIRKFLVHVGDDCPPEFPACITNFKSLYKSGQ</sequence>
<dbReference type="CDD" id="cd20335">
    <property type="entry name" value="BRcat_RBR"/>
    <property type="match status" value="1"/>
</dbReference>
<dbReference type="Gene3D" id="4.10.1000.10">
    <property type="entry name" value="Zinc finger, CCCH-type"/>
    <property type="match status" value="1"/>
</dbReference>
<dbReference type="InterPro" id="IPR027417">
    <property type="entry name" value="P-loop_NTPase"/>
</dbReference>
<evidence type="ECO:0000259" key="10">
    <source>
        <dbReference type="PROSITE" id="PS51873"/>
    </source>
</evidence>
<protein>
    <submittedName>
        <fullName evidence="11">Uncharacterized protein</fullName>
    </submittedName>
</protein>
<dbReference type="SUPFAM" id="SSF57850">
    <property type="entry name" value="RING/U-box"/>
    <property type="match status" value="1"/>
</dbReference>
<evidence type="ECO:0000256" key="8">
    <source>
        <dbReference type="SAM" id="MobiDB-lite"/>
    </source>
</evidence>
<dbReference type="VEuPathDB" id="FungiDB:F4678DRAFT_452055"/>
<dbReference type="SMART" id="SM00647">
    <property type="entry name" value="IBR"/>
    <property type="match status" value="1"/>
</dbReference>
<evidence type="ECO:0000259" key="9">
    <source>
        <dbReference type="PROSITE" id="PS50103"/>
    </source>
</evidence>
<keyword evidence="4 7" id="KW-0863">Zinc-finger</keyword>
<organism evidence="11 12">
    <name type="scientific">Xylaria arbuscula</name>
    <dbReference type="NCBI Taxonomy" id="114810"/>
    <lineage>
        <taxon>Eukaryota</taxon>
        <taxon>Fungi</taxon>
        <taxon>Dikarya</taxon>
        <taxon>Ascomycota</taxon>
        <taxon>Pezizomycotina</taxon>
        <taxon>Sordariomycetes</taxon>
        <taxon>Xylariomycetidae</taxon>
        <taxon>Xylariales</taxon>
        <taxon>Xylariaceae</taxon>
        <taxon>Xylaria</taxon>
    </lineage>
</organism>
<dbReference type="SUPFAM" id="SSF52540">
    <property type="entry name" value="P-loop containing nucleoside triphosphate hydrolases"/>
    <property type="match status" value="1"/>
</dbReference>
<dbReference type="Proteomes" id="UP001148614">
    <property type="component" value="Unassembled WGS sequence"/>
</dbReference>
<dbReference type="InterPro" id="IPR056808">
    <property type="entry name" value="HTH_AAA"/>
</dbReference>
<dbReference type="VEuPathDB" id="FungiDB:F4678DRAFT_452058"/>
<evidence type="ECO:0000256" key="6">
    <source>
        <dbReference type="ARBA" id="ARBA00022833"/>
    </source>
</evidence>
<dbReference type="InterPro" id="IPR002867">
    <property type="entry name" value="IBR_dom"/>
</dbReference>
<name>A0A9W8TPQ3_9PEZI</name>
<keyword evidence="3" id="KW-0677">Repeat</keyword>
<proteinExistence type="predicted"/>
<reference evidence="11" key="1">
    <citation type="submission" date="2022-07" db="EMBL/GenBank/DDBJ databases">
        <title>Genome Sequence of Xylaria arbuscula.</title>
        <authorList>
            <person name="Buettner E."/>
        </authorList>
    </citation>
    <scope>NUCLEOTIDE SEQUENCE</scope>
    <source>
        <strain evidence="11">VT107</strain>
    </source>
</reference>
<feature type="zinc finger region" description="C3H1-type" evidence="7">
    <location>
        <begin position="28"/>
        <end position="55"/>
    </location>
</feature>
<dbReference type="GO" id="GO:0016740">
    <property type="term" value="F:transferase activity"/>
    <property type="evidence" value="ECO:0007669"/>
    <property type="project" value="UniProtKB-KW"/>
</dbReference>
<evidence type="ECO:0000256" key="3">
    <source>
        <dbReference type="ARBA" id="ARBA00022737"/>
    </source>
</evidence>
<dbReference type="InterPro" id="IPR013083">
    <property type="entry name" value="Znf_RING/FYVE/PHD"/>
</dbReference>
<keyword evidence="6 7" id="KW-0862">Zinc</keyword>
<dbReference type="CDD" id="cd00882">
    <property type="entry name" value="Ras_like_GTPase"/>
    <property type="match status" value="1"/>
</dbReference>
<feature type="domain" description="C3H1-type" evidence="9">
    <location>
        <begin position="28"/>
        <end position="55"/>
    </location>
</feature>
<dbReference type="InterPro" id="IPR044066">
    <property type="entry name" value="TRIAD_supradom"/>
</dbReference>
<dbReference type="InterPro" id="IPR000571">
    <property type="entry name" value="Znf_CCCH"/>
</dbReference>
<evidence type="ECO:0000256" key="1">
    <source>
        <dbReference type="ARBA" id="ARBA00022679"/>
    </source>
</evidence>
<dbReference type="EMBL" id="JANPWZ010000359">
    <property type="protein sequence ID" value="KAJ3577494.1"/>
    <property type="molecule type" value="Genomic_DNA"/>
</dbReference>
<feature type="region of interest" description="Disordered" evidence="8">
    <location>
        <begin position="760"/>
        <end position="811"/>
    </location>
</feature>
<evidence type="ECO:0000256" key="7">
    <source>
        <dbReference type="PROSITE-ProRule" id="PRU00723"/>
    </source>
</evidence>
<feature type="region of interest" description="Disordered" evidence="8">
    <location>
        <begin position="1395"/>
        <end position="1414"/>
    </location>
</feature>
<keyword evidence="5" id="KW-0833">Ubl conjugation pathway</keyword>
<evidence type="ECO:0000256" key="5">
    <source>
        <dbReference type="ARBA" id="ARBA00022786"/>
    </source>
</evidence>
<dbReference type="VEuPathDB" id="FungiDB:F4678DRAFT_452053"/>
<feature type="region of interest" description="Disordered" evidence="8">
    <location>
        <begin position="1"/>
        <end position="24"/>
    </location>
</feature>
<feature type="domain" description="RING-type" evidence="10">
    <location>
        <begin position="583"/>
        <end position="748"/>
    </location>
</feature>
<evidence type="ECO:0000256" key="4">
    <source>
        <dbReference type="ARBA" id="ARBA00022771"/>
    </source>
</evidence>